<dbReference type="AlphaFoldDB" id="A0A9W6T1E4"/>
<comment type="pathway">
    <text evidence="6">Steroid biosynthesis; zymosterol biosynthesis; zymosterol from lanosterol: step 5/6.</text>
</comment>
<evidence type="ECO:0000256" key="1">
    <source>
        <dbReference type="ARBA" id="ARBA00022516"/>
    </source>
</evidence>
<evidence type="ECO:0000256" key="7">
    <source>
        <dbReference type="ARBA" id="ARBA00023593"/>
    </source>
</evidence>
<name>A0A9W6T1E4_CANBO</name>
<evidence type="ECO:0000256" key="3">
    <source>
        <dbReference type="ARBA" id="ARBA00022955"/>
    </source>
</evidence>
<evidence type="ECO:0000256" key="5">
    <source>
        <dbReference type="ARBA" id="ARBA00023098"/>
    </source>
</evidence>
<dbReference type="PANTHER" id="PTHR43647">
    <property type="entry name" value="DEHYDROGENASE"/>
    <property type="match status" value="1"/>
</dbReference>
<dbReference type="GO" id="GO:0000253">
    <property type="term" value="F:3-beta-hydroxysteroid 3-dehydrogenase (NADP+) activity"/>
    <property type="evidence" value="ECO:0007669"/>
    <property type="project" value="UniProtKB-EC"/>
</dbReference>
<feature type="transmembrane region" description="Helical" evidence="9">
    <location>
        <begin position="250"/>
        <end position="269"/>
    </location>
</feature>
<dbReference type="Proteomes" id="UP001165120">
    <property type="component" value="Unassembled WGS sequence"/>
</dbReference>
<sequence length="359" mass="40884">MSDIHKIALITGTSSNLGFNIAYRLLDQLPTENRVTIIVTSRTLPKAKESIAQIKKYNETQSKRKGIVDFDYCLIDFTNMISVYNAYYDLNKQYKKIDYLFLNSAQGAFDGLDWVEAIKQTLTDPIASVTFPSYKLQKIGVRSQDGMGLVFQGNVFGPYYFIHKIKNLLQNAQNINKNGDKARIVWISSLLSKPSYLSFNDLQFLKSPISYEGSKRSIDLLHLGTYKELYEKDGIIQYLVHPGIFTSFSFFKFLNVFTYYGMLILFYLARWLGSPWHNISGYIAANAPVYVALKADPSSGDSQFPQSIKYGSACNYRGEESIKTTEVDPLGKDDVVKNLNSLVKLWDINLKDQIKNTRQ</sequence>
<keyword evidence="1" id="KW-0444">Lipid biosynthesis</keyword>
<proteinExistence type="inferred from homology"/>
<dbReference type="GO" id="GO:0006696">
    <property type="term" value="P:ergosterol biosynthetic process"/>
    <property type="evidence" value="ECO:0007669"/>
    <property type="project" value="TreeGrafter"/>
</dbReference>
<keyword evidence="9" id="KW-0812">Transmembrane</keyword>
<dbReference type="GO" id="GO:0005811">
    <property type="term" value="C:lipid droplet"/>
    <property type="evidence" value="ECO:0007669"/>
    <property type="project" value="TreeGrafter"/>
</dbReference>
<comment type="caution">
    <text evidence="10">The sequence shown here is derived from an EMBL/GenBank/DDBJ whole genome shotgun (WGS) entry which is preliminary data.</text>
</comment>
<evidence type="ECO:0000256" key="6">
    <source>
        <dbReference type="ARBA" id="ARBA00023589"/>
    </source>
</evidence>
<evidence type="ECO:0000256" key="2">
    <source>
        <dbReference type="ARBA" id="ARBA00022857"/>
    </source>
</evidence>
<keyword evidence="5" id="KW-0443">Lipid metabolism</keyword>
<evidence type="ECO:0000313" key="11">
    <source>
        <dbReference type="Proteomes" id="UP001165120"/>
    </source>
</evidence>
<keyword evidence="4" id="KW-0560">Oxidoreductase</keyword>
<evidence type="ECO:0000313" key="10">
    <source>
        <dbReference type="EMBL" id="GME72944.1"/>
    </source>
</evidence>
<dbReference type="GO" id="GO:0005741">
    <property type="term" value="C:mitochondrial outer membrane"/>
    <property type="evidence" value="ECO:0007669"/>
    <property type="project" value="TreeGrafter"/>
</dbReference>
<evidence type="ECO:0000256" key="8">
    <source>
        <dbReference type="ARBA" id="ARBA00023621"/>
    </source>
</evidence>
<dbReference type="EC" id="1.1.1.270" evidence="8"/>
<dbReference type="InterPro" id="IPR036291">
    <property type="entry name" value="NAD(P)-bd_dom_sf"/>
</dbReference>
<reference evidence="10" key="1">
    <citation type="submission" date="2023-04" db="EMBL/GenBank/DDBJ databases">
        <title>Candida boidinii NBRC 10035.</title>
        <authorList>
            <person name="Ichikawa N."/>
            <person name="Sato H."/>
            <person name="Tonouchi N."/>
        </authorList>
    </citation>
    <scope>NUCLEOTIDE SEQUENCE</scope>
    <source>
        <strain evidence="10">NBRC 10035</strain>
    </source>
</reference>
<keyword evidence="2" id="KW-0521">NADP</keyword>
<dbReference type="GO" id="GO:0005789">
    <property type="term" value="C:endoplasmic reticulum membrane"/>
    <property type="evidence" value="ECO:0007669"/>
    <property type="project" value="TreeGrafter"/>
</dbReference>
<dbReference type="Gene3D" id="3.40.50.720">
    <property type="entry name" value="NAD(P)-binding Rossmann-like Domain"/>
    <property type="match status" value="1"/>
</dbReference>
<dbReference type="EMBL" id="BSXN01001407">
    <property type="protein sequence ID" value="GME72944.1"/>
    <property type="molecule type" value="Genomic_DNA"/>
</dbReference>
<evidence type="ECO:0000256" key="9">
    <source>
        <dbReference type="SAM" id="Phobius"/>
    </source>
</evidence>
<keyword evidence="11" id="KW-1185">Reference proteome</keyword>
<dbReference type="InterPro" id="IPR051593">
    <property type="entry name" value="Ergosterol_Biosynth_ERG27"/>
</dbReference>
<gene>
    <name evidence="10" type="ORF">Cboi02_000382400</name>
</gene>
<comment type="similarity">
    <text evidence="7">Belongs to the short-chain dehydrogenases/reductases (SDR) family. ERG27 subfamily.</text>
</comment>
<dbReference type="PANTHER" id="PTHR43647:SF1">
    <property type="entry name" value="3-KETO-STEROID REDUCTASE ERG27"/>
    <property type="match status" value="1"/>
</dbReference>
<accession>A0A9W6T1E4</accession>
<evidence type="ECO:0000256" key="4">
    <source>
        <dbReference type="ARBA" id="ARBA00023002"/>
    </source>
</evidence>
<keyword evidence="9" id="KW-0472">Membrane</keyword>
<organism evidence="10 11">
    <name type="scientific">Candida boidinii</name>
    <name type="common">Yeast</name>
    <dbReference type="NCBI Taxonomy" id="5477"/>
    <lineage>
        <taxon>Eukaryota</taxon>
        <taxon>Fungi</taxon>
        <taxon>Dikarya</taxon>
        <taxon>Ascomycota</taxon>
        <taxon>Saccharomycotina</taxon>
        <taxon>Pichiomycetes</taxon>
        <taxon>Pichiales</taxon>
        <taxon>Pichiaceae</taxon>
        <taxon>Ogataea</taxon>
        <taxon>Ogataea/Candida clade</taxon>
    </lineage>
</organism>
<keyword evidence="3" id="KW-0752">Steroid biosynthesis</keyword>
<keyword evidence="9" id="KW-1133">Transmembrane helix</keyword>
<protein>
    <recommendedName>
        <fullName evidence="8">3beta-hydroxysteroid 3-dehydrogenase</fullName>
        <ecNumber evidence="8">1.1.1.270</ecNumber>
    </recommendedName>
</protein>
<dbReference type="SUPFAM" id="SSF51735">
    <property type="entry name" value="NAD(P)-binding Rossmann-fold domains"/>
    <property type="match status" value="1"/>
</dbReference>